<protein>
    <submittedName>
        <fullName evidence="1">Uncharacterized protein</fullName>
    </submittedName>
</protein>
<comment type="caution">
    <text evidence="1">The sequence shown here is derived from an EMBL/GenBank/DDBJ whole genome shotgun (WGS) entry which is preliminary data.</text>
</comment>
<dbReference type="AlphaFoldDB" id="A0A8X6SEW0"/>
<keyword evidence="2" id="KW-1185">Reference proteome</keyword>
<name>A0A8X6SEW0_TRICX</name>
<evidence type="ECO:0000313" key="2">
    <source>
        <dbReference type="Proteomes" id="UP000887159"/>
    </source>
</evidence>
<accession>A0A8X6SEW0</accession>
<dbReference type="Proteomes" id="UP000887159">
    <property type="component" value="Unassembled WGS sequence"/>
</dbReference>
<sequence>MSHHSATRELLAMDLMILNHGQVTRMAPELAPPILLTSTPHQWEDVCASADLTCIGHSTWRIFSGTRLELMIRQPRG</sequence>
<organism evidence="1 2">
    <name type="scientific">Trichonephila clavipes</name>
    <name type="common">Golden silk orbweaver</name>
    <name type="synonym">Nephila clavipes</name>
    <dbReference type="NCBI Taxonomy" id="2585209"/>
    <lineage>
        <taxon>Eukaryota</taxon>
        <taxon>Metazoa</taxon>
        <taxon>Ecdysozoa</taxon>
        <taxon>Arthropoda</taxon>
        <taxon>Chelicerata</taxon>
        <taxon>Arachnida</taxon>
        <taxon>Araneae</taxon>
        <taxon>Araneomorphae</taxon>
        <taxon>Entelegynae</taxon>
        <taxon>Araneoidea</taxon>
        <taxon>Nephilidae</taxon>
        <taxon>Trichonephila</taxon>
    </lineage>
</organism>
<proteinExistence type="predicted"/>
<evidence type="ECO:0000313" key="1">
    <source>
        <dbReference type="EMBL" id="GFY05733.1"/>
    </source>
</evidence>
<gene>
    <name evidence="1" type="ORF">TNCV_4404001</name>
</gene>
<reference evidence="1" key="1">
    <citation type="submission" date="2020-08" db="EMBL/GenBank/DDBJ databases">
        <title>Multicomponent nature underlies the extraordinary mechanical properties of spider dragline silk.</title>
        <authorList>
            <person name="Kono N."/>
            <person name="Nakamura H."/>
            <person name="Mori M."/>
            <person name="Yoshida Y."/>
            <person name="Ohtoshi R."/>
            <person name="Malay A.D."/>
            <person name="Moran D.A.P."/>
            <person name="Tomita M."/>
            <person name="Numata K."/>
            <person name="Arakawa K."/>
        </authorList>
    </citation>
    <scope>NUCLEOTIDE SEQUENCE</scope>
</reference>
<dbReference type="EMBL" id="BMAU01021255">
    <property type="protein sequence ID" value="GFY05733.1"/>
    <property type="molecule type" value="Genomic_DNA"/>
</dbReference>